<evidence type="ECO:0000256" key="1">
    <source>
        <dbReference type="RuleBase" id="RU004508"/>
    </source>
</evidence>
<accession>A0ABY1JBU6</accession>
<comment type="similarity">
    <text evidence="1">Belongs to the DegT/DnrJ/EryC1 family.</text>
</comment>
<gene>
    <name evidence="2" type="ORF">SAMN05444368_0578</name>
</gene>
<dbReference type="PIRSF" id="PIRSF000390">
    <property type="entry name" value="PLP_StrS"/>
    <property type="match status" value="1"/>
</dbReference>
<dbReference type="Gene3D" id="3.90.1150.10">
    <property type="entry name" value="Aspartate Aminotransferase, domain 1"/>
    <property type="match status" value="1"/>
</dbReference>
<keyword evidence="1" id="KW-0663">Pyridoxal phosphate</keyword>
<protein>
    <submittedName>
        <fullName evidence="2">UDP-4-amino-4,6-dideoxy-N-acetyl-beta-L-altrosamine transaminase</fullName>
    </submittedName>
</protein>
<keyword evidence="3" id="KW-1185">Reference proteome</keyword>
<reference evidence="2 3" key="1">
    <citation type="submission" date="2016-11" db="EMBL/GenBank/DDBJ databases">
        <authorList>
            <person name="Varghese N."/>
            <person name="Submissions S."/>
        </authorList>
    </citation>
    <scope>NUCLEOTIDE SEQUENCE [LARGE SCALE GENOMIC DNA]</scope>
    <source>
        <strain evidence="2 3">DSM 20664</strain>
    </source>
</reference>
<organism evidence="2 3">
    <name type="scientific">Acetomicrobium flavidum</name>
    <dbReference type="NCBI Taxonomy" id="49896"/>
    <lineage>
        <taxon>Bacteria</taxon>
        <taxon>Thermotogati</taxon>
        <taxon>Synergistota</taxon>
        <taxon>Synergistia</taxon>
        <taxon>Synergistales</taxon>
        <taxon>Acetomicrobiaceae</taxon>
        <taxon>Acetomicrobium</taxon>
    </lineage>
</organism>
<dbReference type="PANTHER" id="PTHR30244:SF34">
    <property type="entry name" value="DTDP-4-AMINO-4,6-DIDEOXYGALACTOSE TRANSAMINASE"/>
    <property type="match status" value="1"/>
</dbReference>
<dbReference type="InterPro" id="IPR015424">
    <property type="entry name" value="PyrdxlP-dep_Trfase"/>
</dbReference>
<evidence type="ECO:0000313" key="2">
    <source>
        <dbReference type="EMBL" id="SIN64285.1"/>
    </source>
</evidence>
<comment type="caution">
    <text evidence="2">The sequence shown here is derived from an EMBL/GenBank/DDBJ whole genome shotgun (WGS) entry which is preliminary data.</text>
</comment>
<dbReference type="PANTHER" id="PTHR30244">
    <property type="entry name" value="TRANSAMINASE"/>
    <property type="match status" value="1"/>
</dbReference>
<dbReference type="SUPFAM" id="SSF53383">
    <property type="entry name" value="PLP-dependent transferases"/>
    <property type="match status" value="1"/>
</dbReference>
<dbReference type="NCBIfam" id="TIGR03588">
    <property type="entry name" value="PseC"/>
    <property type="match status" value="1"/>
</dbReference>
<sequence length="400" mass="43908">MSLDDKNTLAVEGGSPVRNTLLPYGHQCIDEDDIKAVVDVLRSDWLTTGPKVVEFEKRFAEMVGAKYAVAVNSGTAALHAAAFAAGIGPGDEVITTPMTFAASANCVLYCGGRPVFADVEADTLLLDPSSVESKVSPKTKAIIAVDYAGQPCDYDALKKLSDEHGLILIADACHALGATYKNRKVGTLADMTVFSFHPVKHITTGEGGMVVTDNPDFAVKLRAFRNHGITADHRQREADGSWFYEMAELGYNYRLPDINCALGLSQLKKLDKFVARRRQIAALYDSAFADMPALFPLAQRDDRKSSYHLYVVRFNLSKLNASRLQVFVALRAENVGVNVHYIPVYWHPYYNKLGYGKGLCPVAEKAYEEIVTLPLFPAMSDRDAEDVIRAVKKVLSAYAE</sequence>
<evidence type="ECO:0000313" key="3">
    <source>
        <dbReference type="Proteomes" id="UP000185093"/>
    </source>
</evidence>
<dbReference type="InterPro" id="IPR015422">
    <property type="entry name" value="PyrdxlP-dep_Trfase_small"/>
</dbReference>
<dbReference type="Pfam" id="PF01041">
    <property type="entry name" value="DegT_DnrJ_EryC1"/>
    <property type="match status" value="1"/>
</dbReference>
<dbReference type="InterPro" id="IPR015421">
    <property type="entry name" value="PyrdxlP-dep_Trfase_major"/>
</dbReference>
<name>A0ABY1JBU6_9BACT</name>
<dbReference type="InterPro" id="IPR020026">
    <property type="entry name" value="PseC"/>
</dbReference>
<dbReference type="CDD" id="cd00616">
    <property type="entry name" value="AHBA_syn"/>
    <property type="match status" value="1"/>
</dbReference>
<dbReference type="EMBL" id="FSQZ01000001">
    <property type="protein sequence ID" value="SIN64285.1"/>
    <property type="molecule type" value="Genomic_DNA"/>
</dbReference>
<proteinExistence type="inferred from homology"/>
<dbReference type="Proteomes" id="UP000185093">
    <property type="component" value="Unassembled WGS sequence"/>
</dbReference>
<dbReference type="InterPro" id="IPR000653">
    <property type="entry name" value="DegT/StrS_aminotransferase"/>
</dbReference>
<dbReference type="Gene3D" id="3.40.640.10">
    <property type="entry name" value="Type I PLP-dependent aspartate aminotransferase-like (Major domain)"/>
    <property type="match status" value="1"/>
</dbReference>